<sequence length="512" mass="56822">MLYAVCYSSRIARSNGYAAFLFLFMTIFMYTVGYIFELASSTPETIYLSLKIEYLGAPLIAVFWFLFAVYYNNYSIKSKAVMALLFVVPLTTIAMLYTNEYHHFHYRTFDVDASGLFPVAVTQKGWWYYVDFVYKMLVAFAGLALFAFSYGKATGYRRRQAKTIFIGALSLWIGNFLQMLGFAPYGIDIEPFILSAALPLSGFAMSRLRMFDLVPIARDKVFKTMSASVLVLDGKLRVVDFNDSAVSILPALSEDAVGLTVRDVFPEQSSLDVAALVQNEEMEIALPVAGGLRFYKVSCARVGESEKDSGLIVSLYDMTESKELLEKMQRIASQDALTQVFSRWFFMEAFQREIDRCKEIGGKLGFMLLDIDHFKRVNDEYGHMAGDKVLRGVTSALKDTLGHKALLGRYGGEEFSVLLPGMGQDEAVALAERLRQVAAMIEVPFNGTAINVTISVGVAAAVFEPGTPQGMESTQICDSLILAADTALYRAKQEGRNRVCSVGLEYGADASV</sequence>
<dbReference type="InterPro" id="IPR043128">
    <property type="entry name" value="Rev_trsase/Diguanyl_cyclase"/>
</dbReference>
<evidence type="ECO:0000256" key="3">
    <source>
        <dbReference type="SAM" id="Phobius"/>
    </source>
</evidence>
<name>A0A212JWQ2_9BACT</name>
<dbReference type="EC" id="2.7.7.65" evidence="1"/>
<feature type="transmembrane region" description="Helical" evidence="3">
    <location>
        <begin position="163"/>
        <end position="183"/>
    </location>
</feature>
<dbReference type="InterPro" id="IPR029787">
    <property type="entry name" value="Nucleotide_cyclase"/>
</dbReference>
<dbReference type="PANTHER" id="PTHR45138:SF9">
    <property type="entry name" value="DIGUANYLATE CYCLASE DGCM-RELATED"/>
    <property type="match status" value="1"/>
</dbReference>
<dbReference type="Pfam" id="PF16927">
    <property type="entry name" value="HisKA_7TM"/>
    <property type="match status" value="1"/>
</dbReference>
<dbReference type="SUPFAM" id="SSF55785">
    <property type="entry name" value="PYP-like sensor domain (PAS domain)"/>
    <property type="match status" value="1"/>
</dbReference>
<feature type="transmembrane region" description="Helical" evidence="3">
    <location>
        <begin position="132"/>
        <end position="151"/>
    </location>
</feature>
<organism evidence="5">
    <name type="scientific">uncultured Desulfovibrio sp</name>
    <dbReference type="NCBI Taxonomy" id="167968"/>
    <lineage>
        <taxon>Bacteria</taxon>
        <taxon>Pseudomonadati</taxon>
        <taxon>Thermodesulfobacteriota</taxon>
        <taxon>Desulfovibrionia</taxon>
        <taxon>Desulfovibrionales</taxon>
        <taxon>Desulfovibrionaceae</taxon>
        <taxon>Desulfovibrio</taxon>
        <taxon>environmental samples</taxon>
    </lineage>
</organism>
<keyword evidence="3" id="KW-0472">Membrane</keyword>
<feature type="transmembrane region" description="Helical" evidence="3">
    <location>
        <begin position="80"/>
        <end position="98"/>
    </location>
</feature>
<dbReference type="SUPFAM" id="SSF55073">
    <property type="entry name" value="Nucleotide cyclase"/>
    <property type="match status" value="1"/>
</dbReference>
<proteinExistence type="predicted"/>
<keyword evidence="3" id="KW-1133">Transmembrane helix</keyword>
<dbReference type="SMART" id="SM00267">
    <property type="entry name" value="GGDEF"/>
    <property type="match status" value="1"/>
</dbReference>
<dbReference type="InterPro" id="IPR050469">
    <property type="entry name" value="Diguanylate_Cyclase"/>
</dbReference>
<dbReference type="InterPro" id="IPR013656">
    <property type="entry name" value="PAS_4"/>
</dbReference>
<dbReference type="Pfam" id="PF08448">
    <property type="entry name" value="PAS_4"/>
    <property type="match status" value="1"/>
</dbReference>
<dbReference type="GO" id="GO:0043709">
    <property type="term" value="P:cell adhesion involved in single-species biofilm formation"/>
    <property type="evidence" value="ECO:0007669"/>
    <property type="project" value="TreeGrafter"/>
</dbReference>
<dbReference type="Gene3D" id="3.30.70.270">
    <property type="match status" value="1"/>
</dbReference>
<dbReference type="FunFam" id="3.30.70.270:FF:000001">
    <property type="entry name" value="Diguanylate cyclase domain protein"/>
    <property type="match status" value="1"/>
</dbReference>
<accession>A0A212JWQ2</accession>
<dbReference type="GO" id="GO:0052621">
    <property type="term" value="F:diguanylate cyclase activity"/>
    <property type="evidence" value="ECO:0007669"/>
    <property type="project" value="UniProtKB-EC"/>
</dbReference>
<evidence type="ECO:0000313" key="5">
    <source>
        <dbReference type="EMBL" id="SBW03869.1"/>
    </source>
</evidence>
<evidence type="ECO:0000256" key="1">
    <source>
        <dbReference type="ARBA" id="ARBA00012528"/>
    </source>
</evidence>
<dbReference type="Pfam" id="PF00990">
    <property type="entry name" value="GGDEF"/>
    <property type="match status" value="1"/>
</dbReference>
<dbReference type="InterPro" id="IPR035965">
    <property type="entry name" value="PAS-like_dom_sf"/>
</dbReference>
<dbReference type="CDD" id="cd00130">
    <property type="entry name" value="PAS"/>
    <property type="match status" value="1"/>
</dbReference>
<feature type="domain" description="GGDEF" evidence="4">
    <location>
        <begin position="362"/>
        <end position="504"/>
    </location>
</feature>
<dbReference type="GO" id="GO:0005886">
    <property type="term" value="C:plasma membrane"/>
    <property type="evidence" value="ECO:0007669"/>
    <property type="project" value="TreeGrafter"/>
</dbReference>
<dbReference type="GO" id="GO:1902201">
    <property type="term" value="P:negative regulation of bacterial-type flagellum-dependent cell motility"/>
    <property type="evidence" value="ECO:0007669"/>
    <property type="project" value="TreeGrafter"/>
</dbReference>
<dbReference type="InterPro" id="IPR000014">
    <property type="entry name" value="PAS"/>
</dbReference>
<dbReference type="NCBIfam" id="TIGR00254">
    <property type="entry name" value="GGDEF"/>
    <property type="match status" value="1"/>
</dbReference>
<evidence type="ECO:0000259" key="4">
    <source>
        <dbReference type="PROSITE" id="PS50887"/>
    </source>
</evidence>
<evidence type="ECO:0000256" key="2">
    <source>
        <dbReference type="ARBA" id="ARBA00034247"/>
    </source>
</evidence>
<gene>
    <name evidence="5" type="ORF">KM92DES2_11850</name>
</gene>
<dbReference type="EMBL" id="FLUP01000001">
    <property type="protein sequence ID" value="SBW03869.1"/>
    <property type="molecule type" value="Genomic_DNA"/>
</dbReference>
<dbReference type="InterPro" id="IPR031621">
    <property type="entry name" value="HisKA_7TM"/>
</dbReference>
<feature type="transmembrane region" description="Helical" evidence="3">
    <location>
        <begin position="56"/>
        <end position="73"/>
    </location>
</feature>
<reference evidence="5" key="1">
    <citation type="submission" date="2016-04" db="EMBL/GenBank/DDBJ databases">
        <authorList>
            <person name="Evans L.H."/>
            <person name="Alamgir A."/>
            <person name="Owens N."/>
            <person name="Weber N.D."/>
            <person name="Virtaneva K."/>
            <person name="Barbian K."/>
            <person name="Babar A."/>
            <person name="Rosenke K."/>
        </authorList>
    </citation>
    <scope>NUCLEOTIDE SEQUENCE</scope>
    <source>
        <strain evidence="5">92-2</strain>
    </source>
</reference>
<dbReference type="CDD" id="cd01949">
    <property type="entry name" value="GGDEF"/>
    <property type="match status" value="1"/>
</dbReference>
<dbReference type="PANTHER" id="PTHR45138">
    <property type="entry name" value="REGULATORY COMPONENTS OF SENSORY TRANSDUCTION SYSTEM"/>
    <property type="match status" value="1"/>
</dbReference>
<dbReference type="PROSITE" id="PS50887">
    <property type="entry name" value="GGDEF"/>
    <property type="match status" value="1"/>
</dbReference>
<dbReference type="AlphaFoldDB" id="A0A212JWQ2"/>
<dbReference type="Gene3D" id="3.30.450.20">
    <property type="entry name" value="PAS domain"/>
    <property type="match status" value="1"/>
</dbReference>
<feature type="transmembrane region" description="Helical" evidence="3">
    <location>
        <begin position="17"/>
        <end position="36"/>
    </location>
</feature>
<keyword evidence="3" id="KW-0812">Transmembrane</keyword>
<dbReference type="InterPro" id="IPR000160">
    <property type="entry name" value="GGDEF_dom"/>
</dbReference>
<protein>
    <recommendedName>
        <fullName evidence="1">diguanylate cyclase</fullName>
        <ecNumber evidence="1">2.7.7.65</ecNumber>
    </recommendedName>
</protein>
<comment type="catalytic activity">
    <reaction evidence="2">
        <text>2 GTP = 3',3'-c-di-GMP + 2 diphosphate</text>
        <dbReference type="Rhea" id="RHEA:24898"/>
        <dbReference type="ChEBI" id="CHEBI:33019"/>
        <dbReference type="ChEBI" id="CHEBI:37565"/>
        <dbReference type="ChEBI" id="CHEBI:58805"/>
        <dbReference type="EC" id="2.7.7.65"/>
    </reaction>
</comment>